<reference evidence="2 3" key="1">
    <citation type="submission" date="2023-09" db="EMBL/GenBank/DDBJ databases">
        <title>Complete-Gapless Cercospora beticola genome.</title>
        <authorList>
            <person name="Wyatt N.A."/>
            <person name="Spanner R.E."/>
            <person name="Bolton M.D."/>
        </authorList>
    </citation>
    <scope>NUCLEOTIDE SEQUENCE [LARGE SCALE GENOMIC DNA]</scope>
    <source>
        <strain evidence="2">Cb09-40</strain>
    </source>
</reference>
<evidence type="ECO:0008006" key="4">
    <source>
        <dbReference type="Google" id="ProtNLM"/>
    </source>
</evidence>
<evidence type="ECO:0000313" key="3">
    <source>
        <dbReference type="Proteomes" id="UP001302367"/>
    </source>
</evidence>
<gene>
    <name evidence="2" type="ORF">RHO25_003560</name>
</gene>
<dbReference type="RefSeq" id="XP_065458486.1">
    <property type="nucleotide sequence ID" value="XM_065602414.1"/>
</dbReference>
<name>A0ABZ0NHE3_CERBT</name>
<feature type="signal peptide" evidence="1">
    <location>
        <begin position="1"/>
        <end position="18"/>
    </location>
</feature>
<dbReference type="GeneID" id="90643977"/>
<accession>A0ABZ0NHE3</accession>
<protein>
    <recommendedName>
        <fullName evidence="4">Cyanovirin-N domain-containing protein</fullName>
    </recommendedName>
</protein>
<feature type="chain" id="PRO_5047156503" description="Cyanovirin-N domain-containing protein" evidence="1">
    <location>
        <begin position="19"/>
        <end position="103"/>
    </location>
</feature>
<proteinExistence type="predicted"/>
<keyword evidence="3" id="KW-1185">Reference proteome</keyword>
<keyword evidence="1" id="KW-0732">Signal</keyword>
<sequence length="103" mass="11399">MHFSTISIIAALATTISAQCSCARNDDAGRWIDSRYSPADAIDTLTRSGQCIKAETQGNICVNGDENKFGCLRQFARQQQSYHGDWFLWTAIQCEGLDLTFTA</sequence>
<dbReference type="EMBL" id="CP134185">
    <property type="protein sequence ID" value="WPA98947.1"/>
    <property type="molecule type" value="Genomic_DNA"/>
</dbReference>
<organism evidence="2 3">
    <name type="scientific">Cercospora beticola</name>
    <name type="common">Sugarbeet leaf spot fungus</name>
    <dbReference type="NCBI Taxonomy" id="122368"/>
    <lineage>
        <taxon>Eukaryota</taxon>
        <taxon>Fungi</taxon>
        <taxon>Dikarya</taxon>
        <taxon>Ascomycota</taxon>
        <taxon>Pezizomycotina</taxon>
        <taxon>Dothideomycetes</taxon>
        <taxon>Dothideomycetidae</taxon>
        <taxon>Mycosphaerellales</taxon>
        <taxon>Mycosphaerellaceae</taxon>
        <taxon>Cercospora</taxon>
    </lineage>
</organism>
<dbReference type="Proteomes" id="UP001302367">
    <property type="component" value="Chromosome 2"/>
</dbReference>
<evidence type="ECO:0000256" key="1">
    <source>
        <dbReference type="SAM" id="SignalP"/>
    </source>
</evidence>
<evidence type="ECO:0000313" key="2">
    <source>
        <dbReference type="EMBL" id="WPA98947.1"/>
    </source>
</evidence>